<dbReference type="EMBL" id="CAEQ01000957">
    <property type="protein sequence ID" value="CCD12960.1"/>
    <property type="molecule type" value="Genomic_DNA"/>
</dbReference>
<dbReference type="GO" id="GO:0008569">
    <property type="term" value="F:minus-end-directed microtubule motor activity"/>
    <property type="evidence" value="ECO:0007669"/>
    <property type="project" value="TreeGrafter"/>
</dbReference>
<dbReference type="InterPro" id="IPR024743">
    <property type="entry name" value="Dynein_HC_stalk"/>
</dbReference>
<reference evidence="6" key="1">
    <citation type="submission" date="2011-07" db="EMBL/GenBank/DDBJ databases">
        <title>Divergent evolution of antigenic variation in African trypanosomes.</title>
        <authorList>
            <person name="Jackson A.P."/>
            <person name="Berry A."/>
            <person name="Allison H.C."/>
            <person name="Burton P."/>
            <person name="Anderson J."/>
            <person name="Aslett M."/>
            <person name="Brown R."/>
            <person name="Corton N."/>
            <person name="Harris D."/>
            <person name="Hauser H."/>
            <person name="Gamble J."/>
            <person name="Gilderthorp R."/>
            <person name="McQuillan J."/>
            <person name="Quail M.A."/>
            <person name="Sanders M."/>
            <person name="Van Tonder A."/>
            <person name="Ginger M.L."/>
            <person name="Donelson J.E."/>
            <person name="Field M.C."/>
            <person name="Barry J.D."/>
            <person name="Berriman M."/>
            <person name="Hertz-Fowler C."/>
        </authorList>
    </citation>
    <scope>NUCLEOTIDE SEQUENCE [LARGE SCALE GENOMIC DNA]</scope>
    <source>
        <strain evidence="6">IL3000</strain>
    </source>
</reference>
<dbReference type="GO" id="GO:0051959">
    <property type="term" value="F:dynein light intermediate chain binding"/>
    <property type="evidence" value="ECO:0007669"/>
    <property type="project" value="InterPro"/>
</dbReference>
<organism evidence="5 6">
    <name type="scientific">Trypanosoma congolense (strain IL3000)</name>
    <dbReference type="NCBI Taxonomy" id="1068625"/>
    <lineage>
        <taxon>Eukaryota</taxon>
        <taxon>Discoba</taxon>
        <taxon>Euglenozoa</taxon>
        <taxon>Kinetoplastea</taxon>
        <taxon>Metakinetoplastina</taxon>
        <taxon>Trypanosomatida</taxon>
        <taxon>Trypanosomatidae</taxon>
        <taxon>Trypanosoma</taxon>
        <taxon>Nannomonas</taxon>
    </lineage>
</organism>
<dbReference type="PANTHER" id="PTHR10676">
    <property type="entry name" value="DYNEIN HEAVY CHAIN FAMILY PROTEIN"/>
    <property type="match status" value="1"/>
</dbReference>
<name>F9W702_TRYCI</name>
<reference evidence="5 6" key="2">
    <citation type="journal article" date="2012" name="Proc. Natl. Acad. Sci. U.S.A.">
        <title>Antigenic diversity is generated by distinct evolutionary mechanisms in African trypanosome species.</title>
        <authorList>
            <person name="Jackson A.P."/>
            <person name="Berry A."/>
            <person name="Aslett M."/>
            <person name="Allison H.C."/>
            <person name="Burton P."/>
            <person name="Vavrova-Anderson J."/>
            <person name="Brown R."/>
            <person name="Browne H."/>
            <person name="Corton N."/>
            <person name="Hauser H."/>
            <person name="Gamble J."/>
            <person name="Gilderthorp R."/>
            <person name="Marcello L."/>
            <person name="McQuillan J."/>
            <person name="Otto T.D."/>
            <person name="Quail M.A."/>
            <person name="Sanders M.J."/>
            <person name="van Tonder A."/>
            <person name="Ginger M.L."/>
            <person name="Field M.C."/>
            <person name="Barry J.D."/>
            <person name="Hertz-Fowler C."/>
            <person name="Berriman M."/>
        </authorList>
    </citation>
    <scope>NUCLEOTIDE SEQUENCE [LARGE SCALE GENOMIC DNA]</scope>
    <source>
        <strain evidence="5 6">IL3000</strain>
    </source>
</reference>
<evidence type="ECO:0000313" key="6">
    <source>
        <dbReference type="Proteomes" id="UP000000702"/>
    </source>
</evidence>
<feature type="compositionally biased region" description="Basic and acidic residues" evidence="2">
    <location>
        <begin position="83"/>
        <end position="93"/>
    </location>
</feature>
<evidence type="ECO:0000259" key="3">
    <source>
        <dbReference type="Pfam" id="PF12777"/>
    </source>
</evidence>
<dbReference type="VEuPathDB" id="TriTrypDB:TcIL3000_0_37790"/>
<keyword evidence="6" id="KW-1185">Reference proteome</keyword>
<dbReference type="AlphaFoldDB" id="F9W702"/>
<dbReference type="InterPro" id="IPR026983">
    <property type="entry name" value="DHC"/>
</dbReference>
<dbReference type="GO" id="GO:0060294">
    <property type="term" value="P:cilium movement involved in cell motility"/>
    <property type="evidence" value="ECO:0007669"/>
    <property type="project" value="TreeGrafter"/>
</dbReference>
<evidence type="ECO:0000313" key="5">
    <source>
        <dbReference type="EMBL" id="CCD12960.1"/>
    </source>
</evidence>
<dbReference type="Pfam" id="PF12777">
    <property type="entry name" value="MT"/>
    <property type="match status" value="1"/>
</dbReference>
<dbReference type="Gene3D" id="1.20.920.20">
    <property type="match status" value="1"/>
</dbReference>
<evidence type="ECO:0000259" key="4">
    <source>
        <dbReference type="Pfam" id="PF23398"/>
    </source>
</evidence>
<accession>F9W702</accession>
<evidence type="ECO:0000256" key="2">
    <source>
        <dbReference type="SAM" id="MobiDB-lite"/>
    </source>
</evidence>
<feature type="domain" description="Dynein heavy chain coiled coil stalk" evidence="3">
    <location>
        <begin position="117"/>
        <end position="307"/>
    </location>
</feature>
<dbReference type="GO" id="GO:0045505">
    <property type="term" value="F:dynein intermediate chain binding"/>
    <property type="evidence" value="ECO:0007669"/>
    <property type="project" value="InterPro"/>
</dbReference>
<feature type="domain" description="Flagellar attachment zone protein 1 conserved" evidence="4">
    <location>
        <begin position="452"/>
        <end position="538"/>
    </location>
</feature>
<dbReference type="Proteomes" id="UP000000702">
    <property type="component" value="Unassembled WGS sequence"/>
</dbReference>
<feature type="region of interest" description="Disordered" evidence="2">
    <location>
        <begin position="73"/>
        <end position="93"/>
    </location>
</feature>
<gene>
    <name evidence="5" type="ORF">TCIL3000_0_37790</name>
</gene>
<dbReference type="GO" id="GO:0097729">
    <property type="term" value="C:9+2 motile cilium"/>
    <property type="evidence" value="ECO:0007669"/>
    <property type="project" value="TreeGrafter"/>
</dbReference>
<proteinExistence type="predicted"/>
<sequence length="641" mass="72672">MLNMPGKCVFKCSTDARAVKGGDVVAIVLSESGSNNIRWTLGEVVEAPYMQDVEVRLWERQYEALEVAGQRHILPEGEGSESGEGRSASDDVMKSKEVMRECMRRAAALTESLKGTRAEVMATKAAAEAHLAHSRAAVCAARRDVESISYSHWNELKSYRVPPKMVTTILRAVMLLLKEDTAKTWQQMQSVMRSPHFRTRILEFCADKELSMERCNFILRECVSRRSFRYDRATEGSMAMGPIYYWTLAQLDTCHAVEEKCTVKDFMNEQKKVLSELLNNIQEQQQHMGACQAELDRINSSLSACGSAKVEEGEGQGTSVCETGQGTVEGTGDVVRSVSPPYVRYMNSFAGQEGKEYLLPAFYTWVPTDYSVIILRSNILTVFNSKESAGKEEAYALEEIDIRFLDAAIVKRYAGGDFNADDLKEIEAAHNFFAPASPSESDTSASSIIDVREYHGNHWFEILLFEKQAIEDTFRTETATALGFDRACVEVTSSTYEEGRECLMMEWKILHSRPDEENHVKRTIRTYPYPLMEALYNEKKANISFHHLVLKGNEWPLIVSQHEEELRNAIISDTMRIHRLSEAKNVQVISIKATDELQADYVVSSSRKLRKHLTHTTNGDEHKATKQVYKKYATLRKKKRY</sequence>
<protein>
    <submittedName>
        <fullName evidence="5">WGS project CAEQ00000000 data, annotated contig 1544</fullName>
    </submittedName>
</protein>
<keyword evidence="1" id="KW-0175">Coiled coil</keyword>
<dbReference type="InterPro" id="IPR056614">
    <property type="entry name" value="FAZ1_cons"/>
</dbReference>
<feature type="coiled-coil region" evidence="1">
    <location>
        <begin position="264"/>
        <end position="294"/>
    </location>
</feature>
<comment type="caution">
    <text evidence="5">The sequence shown here is derived from an EMBL/GenBank/DDBJ whole genome shotgun (WGS) entry which is preliminary data.</text>
</comment>
<dbReference type="Pfam" id="PF23398">
    <property type="entry name" value="FAZ1_cons"/>
    <property type="match status" value="1"/>
</dbReference>
<evidence type="ECO:0000256" key="1">
    <source>
        <dbReference type="SAM" id="Coils"/>
    </source>
</evidence>
<dbReference type="GO" id="GO:0030286">
    <property type="term" value="C:dynein complex"/>
    <property type="evidence" value="ECO:0007669"/>
    <property type="project" value="InterPro"/>
</dbReference>